<protein>
    <recommendedName>
        <fullName evidence="8 9">Cell division protein ZipA</fullName>
    </recommendedName>
</protein>
<evidence type="ECO:0000259" key="11">
    <source>
        <dbReference type="SMART" id="SM00771"/>
    </source>
</evidence>
<evidence type="ECO:0000256" key="8">
    <source>
        <dbReference type="HAMAP-Rule" id="MF_00509"/>
    </source>
</evidence>
<evidence type="ECO:0000256" key="5">
    <source>
        <dbReference type="ARBA" id="ARBA00022989"/>
    </source>
</evidence>
<proteinExistence type="inferred from homology"/>
<evidence type="ECO:0000313" key="13">
    <source>
        <dbReference type="Proteomes" id="UP000604161"/>
    </source>
</evidence>
<dbReference type="Gene3D" id="3.30.1400.10">
    <property type="entry name" value="ZipA, C-terminal FtsZ-binding domain"/>
    <property type="match status" value="1"/>
</dbReference>
<keyword evidence="3 8" id="KW-0132">Cell division</keyword>
<accession>A0ABR8NXE9</accession>
<dbReference type="InterPro" id="IPR007449">
    <property type="entry name" value="ZipA_FtsZ-bd_C"/>
</dbReference>
<keyword evidence="5 8" id="KW-1133">Transmembrane helix</keyword>
<keyword evidence="6 8" id="KW-0472">Membrane</keyword>
<dbReference type="SUPFAM" id="SSF64383">
    <property type="entry name" value="Cell-division protein ZipA, C-terminal domain"/>
    <property type="match status" value="1"/>
</dbReference>
<keyword evidence="2 8" id="KW-0997">Cell inner membrane</keyword>
<evidence type="ECO:0000256" key="6">
    <source>
        <dbReference type="ARBA" id="ARBA00023136"/>
    </source>
</evidence>
<evidence type="ECO:0000256" key="10">
    <source>
        <dbReference type="SAM" id="MobiDB-lite"/>
    </source>
</evidence>
<feature type="compositionally biased region" description="Basic and acidic residues" evidence="10">
    <location>
        <begin position="154"/>
        <end position="165"/>
    </location>
</feature>
<dbReference type="Proteomes" id="UP000604161">
    <property type="component" value="Unassembled WGS sequence"/>
</dbReference>
<reference evidence="12 13" key="1">
    <citation type="submission" date="2020-09" db="EMBL/GenBank/DDBJ databases">
        <title>Marinomonas sp. nov., isolated from the cysticercosis algae of Qingdao, China.</title>
        <authorList>
            <person name="Sun X."/>
        </authorList>
    </citation>
    <scope>NUCLEOTIDE SEQUENCE [LARGE SCALE GENOMIC DNA]</scope>
    <source>
        <strain evidence="12 13">SM2066</strain>
    </source>
</reference>
<comment type="subunit">
    <text evidence="8">Interacts with FtsZ via their C-terminal domains.</text>
</comment>
<gene>
    <name evidence="8 12" type="primary">zipA</name>
    <name evidence="12" type="ORF">IF202_02260</name>
</gene>
<evidence type="ECO:0000256" key="3">
    <source>
        <dbReference type="ARBA" id="ARBA00022618"/>
    </source>
</evidence>
<feature type="domain" description="ZipA C-terminal FtsZ-binding" evidence="11">
    <location>
        <begin position="218"/>
        <end position="348"/>
    </location>
</feature>
<dbReference type="RefSeq" id="WP_191593241.1">
    <property type="nucleotide sequence ID" value="NZ_JACYFC010000001.1"/>
</dbReference>
<keyword evidence="13" id="KW-1185">Reference proteome</keyword>
<dbReference type="InterPro" id="IPR036765">
    <property type="entry name" value="ZipA_FtsZ-bd_C_sf"/>
</dbReference>
<dbReference type="InterPro" id="IPR011919">
    <property type="entry name" value="Cell_div_ZipA"/>
</dbReference>
<dbReference type="PANTHER" id="PTHR38685:SF1">
    <property type="entry name" value="CELL DIVISION PROTEIN ZIPA"/>
    <property type="match status" value="1"/>
</dbReference>
<evidence type="ECO:0000256" key="7">
    <source>
        <dbReference type="ARBA" id="ARBA00023306"/>
    </source>
</evidence>
<keyword evidence="7 8" id="KW-0131">Cell cycle</keyword>
<feature type="region of interest" description="Disordered" evidence="10">
    <location>
        <begin position="151"/>
        <end position="180"/>
    </location>
</feature>
<comment type="similarity">
    <text evidence="8 9">Belongs to the ZipA family.</text>
</comment>
<dbReference type="EMBL" id="JACYFC010000001">
    <property type="protein sequence ID" value="MBD5769863.1"/>
    <property type="molecule type" value="Genomic_DNA"/>
</dbReference>
<name>A0ABR8NXE9_9GAMM</name>
<feature type="region of interest" description="Disordered" evidence="10">
    <location>
        <begin position="85"/>
        <end position="106"/>
    </location>
</feature>
<keyword evidence="1 8" id="KW-1003">Cell membrane</keyword>
<comment type="caution">
    <text evidence="12">The sequence shown here is derived from an EMBL/GenBank/DDBJ whole genome shotgun (WGS) entry which is preliminary data.</text>
</comment>
<sequence length="361" mass="41083">MEFSLREWLILIGVVIIVAILIDGFRRYKKGQAFAQLDDEFDEFDSSDDSEIVQKDTISAYRKNPSRERGSVAQEPTANAFENARKTAKSPLAEVPHTVDSGPELDRGEEMHLDELASLVPDRAYGDSAISEQNYSDDGFYEQDELDLDFGAETDSREGNTREEDFTSESEEPDVLDTHDNEDYERSYSEVDIGQVTPQGIVDDIDDDFEDDDNVAEIEEVIVINILAPEDQNFSGMELLQLILNCGMRYGEMDIFHRHEDGFDRGRVQFSMANAIEPGTFDLDTMGEGECPGVSFFMGLPGPKNSMKAFDFMLETSQTLVRNLGGELRDERRTPMSDQTIAHCRQRIRDFERRRLMRTKQ</sequence>
<evidence type="ECO:0000256" key="1">
    <source>
        <dbReference type="ARBA" id="ARBA00022475"/>
    </source>
</evidence>
<dbReference type="NCBIfam" id="TIGR02205">
    <property type="entry name" value="septum_zipA"/>
    <property type="match status" value="1"/>
</dbReference>
<feature type="compositionally biased region" description="Acidic residues" evidence="10">
    <location>
        <begin position="166"/>
        <end position="175"/>
    </location>
</feature>
<keyword evidence="4 8" id="KW-0812">Transmembrane</keyword>
<evidence type="ECO:0000313" key="12">
    <source>
        <dbReference type="EMBL" id="MBD5769863.1"/>
    </source>
</evidence>
<dbReference type="GO" id="GO:0051301">
    <property type="term" value="P:cell division"/>
    <property type="evidence" value="ECO:0007669"/>
    <property type="project" value="UniProtKB-KW"/>
</dbReference>
<feature type="transmembrane region" description="Helical" evidence="8">
    <location>
        <begin position="6"/>
        <end position="25"/>
    </location>
</feature>
<dbReference type="PANTHER" id="PTHR38685">
    <property type="entry name" value="CELL DIVISION PROTEIN ZIPA"/>
    <property type="match status" value="1"/>
</dbReference>
<dbReference type="HAMAP" id="MF_00509">
    <property type="entry name" value="ZipA"/>
    <property type="match status" value="1"/>
</dbReference>
<organism evidence="12 13">
    <name type="scientific">Marinomonas colpomeniae</name>
    <dbReference type="NCBI Taxonomy" id="2774408"/>
    <lineage>
        <taxon>Bacteria</taxon>
        <taxon>Pseudomonadati</taxon>
        <taxon>Pseudomonadota</taxon>
        <taxon>Gammaproteobacteria</taxon>
        <taxon>Oceanospirillales</taxon>
        <taxon>Oceanospirillaceae</taxon>
        <taxon>Marinomonas</taxon>
    </lineage>
</organism>
<dbReference type="Pfam" id="PF04354">
    <property type="entry name" value="ZipA_C"/>
    <property type="match status" value="1"/>
</dbReference>
<dbReference type="SMART" id="SM00771">
    <property type="entry name" value="ZipA_C"/>
    <property type="match status" value="1"/>
</dbReference>
<evidence type="ECO:0000256" key="9">
    <source>
        <dbReference type="RuleBase" id="RU003612"/>
    </source>
</evidence>
<evidence type="ECO:0000256" key="4">
    <source>
        <dbReference type="ARBA" id="ARBA00022692"/>
    </source>
</evidence>
<comment type="function">
    <text evidence="8 9">Essential cell division protein that stabilizes the FtsZ protofilaments by cross-linking them and that serves as a cytoplasmic membrane anchor for the Z ring. Also required for the recruitment to the septal ring of downstream cell division proteins.</text>
</comment>
<comment type="subcellular location">
    <subcellularLocation>
        <location evidence="8">Cell inner membrane</location>
        <topology evidence="8">Single-pass type I membrane protein</topology>
    </subcellularLocation>
    <text evidence="8">Localizes to the Z ring in an FtsZ-dependent manner.</text>
</comment>
<evidence type="ECO:0000256" key="2">
    <source>
        <dbReference type="ARBA" id="ARBA00022519"/>
    </source>
</evidence>